<reference evidence="1" key="1">
    <citation type="submission" date="2019-01" db="EMBL/GenBank/DDBJ databases">
        <title>Draft genome sequences of three monokaryotic isolates of the white-rot basidiomycete fungus Dichomitus squalens.</title>
        <authorList>
            <consortium name="DOE Joint Genome Institute"/>
            <person name="Lopez S.C."/>
            <person name="Andreopoulos B."/>
            <person name="Pangilinan J."/>
            <person name="Lipzen A."/>
            <person name="Riley R."/>
            <person name="Ahrendt S."/>
            <person name="Ng V."/>
            <person name="Barry K."/>
            <person name="Daum C."/>
            <person name="Grigoriev I.V."/>
            <person name="Hilden K.S."/>
            <person name="Makela M.R."/>
            <person name="de Vries R.P."/>
        </authorList>
    </citation>
    <scope>NUCLEOTIDE SEQUENCE [LARGE SCALE GENOMIC DNA]</scope>
    <source>
        <strain evidence="1">OM18370.1</strain>
    </source>
</reference>
<dbReference type="AlphaFoldDB" id="A0A4Q9MZ70"/>
<gene>
    <name evidence="1" type="ORF">BD311DRAFT_785005</name>
</gene>
<evidence type="ECO:0000313" key="1">
    <source>
        <dbReference type="EMBL" id="TBU33450.1"/>
    </source>
</evidence>
<dbReference type="OrthoDB" id="3011541at2759"/>
<dbReference type="EMBL" id="ML143391">
    <property type="protein sequence ID" value="TBU33450.1"/>
    <property type="molecule type" value="Genomic_DNA"/>
</dbReference>
<name>A0A4Q9MZ70_9APHY</name>
<protein>
    <submittedName>
        <fullName evidence="1">Uncharacterized protein</fullName>
    </submittedName>
</protein>
<dbReference type="Proteomes" id="UP000292957">
    <property type="component" value="Unassembled WGS sequence"/>
</dbReference>
<organism evidence="1">
    <name type="scientific">Dichomitus squalens</name>
    <dbReference type="NCBI Taxonomy" id="114155"/>
    <lineage>
        <taxon>Eukaryota</taxon>
        <taxon>Fungi</taxon>
        <taxon>Dikarya</taxon>
        <taxon>Basidiomycota</taxon>
        <taxon>Agaricomycotina</taxon>
        <taxon>Agaricomycetes</taxon>
        <taxon>Polyporales</taxon>
        <taxon>Polyporaceae</taxon>
        <taxon>Dichomitus</taxon>
    </lineage>
</organism>
<sequence>MQLTIISQTHALLTRPFSLQSNSFCAGDTSHSNGTPMNVGDKPVVEDHTAAADFCDVDGLQAIRIFEPCQSDNVGEVYDLRE</sequence>
<accession>A0A4Q9MZ70</accession>
<proteinExistence type="predicted"/>